<dbReference type="Pfam" id="PF12679">
    <property type="entry name" value="ABC2_membrane_2"/>
    <property type="match status" value="1"/>
</dbReference>
<gene>
    <name evidence="7" type="ORF">C4541_08950</name>
</gene>
<dbReference type="PANTHER" id="PTHR30294:SF29">
    <property type="entry name" value="MULTIDRUG ABC TRANSPORTER PERMEASE YBHS-RELATED"/>
    <property type="match status" value="1"/>
</dbReference>
<reference evidence="7 8" key="1">
    <citation type="journal article" date="2017" name="ISME J.">
        <title>Energy and carbon metabolisms in a deep terrestrial subsurface fluid microbial community.</title>
        <authorList>
            <person name="Momper L."/>
            <person name="Jungbluth S.P."/>
            <person name="Lee M.D."/>
            <person name="Amend J.P."/>
        </authorList>
    </citation>
    <scope>NUCLEOTIDE SEQUENCE [LARGE SCALE GENOMIC DNA]</scope>
    <source>
        <strain evidence="7">SURF_26</strain>
    </source>
</reference>
<dbReference type="GO" id="GO:0005886">
    <property type="term" value="C:plasma membrane"/>
    <property type="evidence" value="ECO:0007669"/>
    <property type="project" value="UniProtKB-SubCell"/>
</dbReference>
<feature type="transmembrane region" description="Helical" evidence="6">
    <location>
        <begin position="127"/>
        <end position="152"/>
    </location>
</feature>
<evidence type="ECO:0000313" key="7">
    <source>
        <dbReference type="EMBL" id="RJP57997.1"/>
    </source>
</evidence>
<organism evidence="7 8">
    <name type="scientific">Candidatus Auribacter fodinae</name>
    <dbReference type="NCBI Taxonomy" id="2093366"/>
    <lineage>
        <taxon>Bacteria</taxon>
        <taxon>Pseudomonadati</taxon>
        <taxon>Candidatus Auribacterota</taxon>
        <taxon>Candidatus Auribacteria</taxon>
        <taxon>Candidatus Auribacterales</taxon>
        <taxon>Candidatus Auribacteraceae</taxon>
        <taxon>Candidatus Auribacter</taxon>
    </lineage>
</organism>
<feature type="transmembrane region" description="Helical" evidence="6">
    <location>
        <begin position="51"/>
        <end position="72"/>
    </location>
</feature>
<evidence type="ECO:0000256" key="1">
    <source>
        <dbReference type="ARBA" id="ARBA00004651"/>
    </source>
</evidence>
<feature type="transmembrane region" description="Helical" evidence="6">
    <location>
        <begin position="159"/>
        <end position="176"/>
    </location>
</feature>
<dbReference type="EMBL" id="QZJZ01000072">
    <property type="protein sequence ID" value="RJP57997.1"/>
    <property type="molecule type" value="Genomic_DNA"/>
</dbReference>
<comment type="subcellular location">
    <subcellularLocation>
        <location evidence="1">Cell membrane</location>
        <topology evidence="1">Multi-pass membrane protein</topology>
    </subcellularLocation>
</comment>
<evidence type="ECO:0000256" key="4">
    <source>
        <dbReference type="ARBA" id="ARBA00022989"/>
    </source>
</evidence>
<comment type="caution">
    <text evidence="7">The sequence shown here is derived from an EMBL/GenBank/DDBJ whole genome shotgun (WGS) entry which is preliminary data.</text>
</comment>
<evidence type="ECO:0000256" key="2">
    <source>
        <dbReference type="ARBA" id="ARBA00022475"/>
    </source>
</evidence>
<dbReference type="InterPro" id="IPR051449">
    <property type="entry name" value="ABC-2_transporter_component"/>
</dbReference>
<proteinExistence type="predicted"/>
<evidence type="ECO:0000313" key="8">
    <source>
        <dbReference type="Proteomes" id="UP000266426"/>
    </source>
</evidence>
<keyword evidence="5 6" id="KW-0472">Membrane</keyword>
<dbReference type="AlphaFoldDB" id="A0A3A4R595"/>
<feature type="transmembrane region" description="Helical" evidence="6">
    <location>
        <begin position="93"/>
        <end position="115"/>
    </location>
</feature>
<name>A0A3A4R595_9BACT</name>
<evidence type="ECO:0000256" key="3">
    <source>
        <dbReference type="ARBA" id="ARBA00022692"/>
    </source>
</evidence>
<keyword evidence="2" id="KW-1003">Cell membrane</keyword>
<protein>
    <submittedName>
        <fullName evidence="7">ABC transporter</fullName>
    </submittedName>
</protein>
<evidence type="ECO:0000256" key="6">
    <source>
        <dbReference type="SAM" id="Phobius"/>
    </source>
</evidence>
<keyword evidence="4 6" id="KW-1133">Transmembrane helix</keyword>
<feature type="transmembrane region" description="Helical" evidence="6">
    <location>
        <begin position="214"/>
        <end position="232"/>
    </location>
</feature>
<accession>A0A3A4R595</accession>
<dbReference type="GO" id="GO:0140359">
    <property type="term" value="F:ABC-type transporter activity"/>
    <property type="evidence" value="ECO:0007669"/>
    <property type="project" value="InterPro"/>
</dbReference>
<feature type="transmembrane region" description="Helical" evidence="6">
    <location>
        <begin position="12"/>
        <end position="31"/>
    </location>
</feature>
<dbReference type="PANTHER" id="PTHR30294">
    <property type="entry name" value="MEMBRANE COMPONENT OF ABC TRANSPORTER YHHJ-RELATED"/>
    <property type="match status" value="1"/>
</dbReference>
<evidence type="ECO:0000256" key="5">
    <source>
        <dbReference type="ARBA" id="ARBA00023136"/>
    </source>
</evidence>
<dbReference type="Proteomes" id="UP000266426">
    <property type="component" value="Unassembled WGS sequence"/>
</dbReference>
<sequence length="237" mass="27079">MRIIAAIAKKEFKSYFVSPVAYVLITIFLILSNWLFFNMYFLDKEASMRVFIARMPWIFLFFVPAVTMRVWAEEKKMGTMEMLMTLPVKDYEAVIGKFLASFAFLAVCIALTISVPMTVSYTGDPDWGPIIGGYIGTILMGTAFLSLGLFISSLTENQIVAFILSLLVSFIFLIVGEHFVLYAIPNAIVPLFEYLGFGSHFMSISRGVIDSRDLIYYFSFIFFFLFLNVKSLESRKW</sequence>
<keyword evidence="3 6" id="KW-0812">Transmembrane</keyword>